<dbReference type="Gene3D" id="1.10.260.40">
    <property type="entry name" value="lambda repressor-like DNA-binding domains"/>
    <property type="match status" value="1"/>
</dbReference>
<accession>A0A160FQP5</accession>
<dbReference type="PROSITE" id="PS50943">
    <property type="entry name" value="HTH_CROC1"/>
    <property type="match status" value="1"/>
</dbReference>
<reference evidence="3 4" key="1">
    <citation type="journal article" date="2016" name="Gene">
        <title>PacBio SMRT assembly of a complex multi-replicon genome reveals chlorocatechol degradative operon in a region of genome plasticity.</title>
        <authorList>
            <person name="Ricker N."/>
            <person name="Shen S.Y."/>
            <person name="Goordial J."/>
            <person name="Jin S."/>
            <person name="Fulthorpe R.R."/>
        </authorList>
    </citation>
    <scope>NUCLEOTIDE SEQUENCE [LARGE SCALE GENOMIC DNA]</scope>
    <source>
        <strain evidence="3 4">OLGA172</strain>
    </source>
</reference>
<dbReference type="SMART" id="SM00530">
    <property type="entry name" value="HTH_XRE"/>
    <property type="match status" value="1"/>
</dbReference>
<organism evidence="3 4">
    <name type="scientific">Paraburkholderia phytofirmans OLGA172</name>
    <dbReference type="NCBI Taxonomy" id="1417228"/>
    <lineage>
        <taxon>Bacteria</taxon>
        <taxon>Pseudomonadati</taxon>
        <taxon>Pseudomonadota</taxon>
        <taxon>Betaproteobacteria</taxon>
        <taxon>Burkholderiales</taxon>
        <taxon>Burkholderiaceae</taxon>
        <taxon>Paraburkholderia</taxon>
    </lineage>
</organism>
<evidence type="ECO:0000313" key="4">
    <source>
        <dbReference type="Proteomes" id="UP000076852"/>
    </source>
</evidence>
<feature type="compositionally biased region" description="Low complexity" evidence="1">
    <location>
        <begin position="69"/>
        <end position="81"/>
    </location>
</feature>
<dbReference type="InterPro" id="IPR010982">
    <property type="entry name" value="Lambda_DNA-bd_dom_sf"/>
</dbReference>
<dbReference type="EMBL" id="CP014579">
    <property type="protein sequence ID" value="ANB75081.1"/>
    <property type="molecule type" value="Genomic_DNA"/>
</dbReference>
<keyword evidence="4" id="KW-1185">Reference proteome</keyword>
<dbReference type="Pfam" id="PF01381">
    <property type="entry name" value="HTH_3"/>
    <property type="match status" value="1"/>
</dbReference>
<evidence type="ECO:0000313" key="3">
    <source>
        <dbReference type="EMBL" id="ANB75081.1"/>
    </source>
</evidence>
<dbReference type="KEGG" id="buz:AYM40_21925"/>
<feature type="domain" description="HTH cro/C1-type" evidence="2">
    <location>
        <begin position="15"/>
        <end position="69"/>
    </location>
</feature>
<protein>
    <recommendedName>
        <fullName evidence="2">HTH cro/C1-type domain-containing protein</fullName>
    </recommendedName>
</protein>
<dbReference type="AlphaFoldDB" id="A0A160FQP5"/>
<dbReference type="OrthoDB" id="5957901at2"/>
<dbReference type="CDD" id="cd00093">
    <property type="entry name" value="HTH_XRE"/>
    <property type="match status" value="1"/>
</dbReference>
<dbReference type="GO" id="GO:0003677">
    <property type="term" value="F:DNA binding"/>
    <property type="evidence" value="ECO:0007669"/>
    <property type="project" value="InterPro"/>
</dbReference>
<gene>
    <name evidence="3" type="ORF">AYM40_21925</name>
</gene>
<dbReference type="InterPro" id="IPR001387">
    <property type="entry name" value="Cro/C1-type_HTH"/>
</dbReference>
<dbReference type="RefSeq" id="WP_063498377.1">
    <property type="nucleotide sequence ID" value="NZ_CP014579.1"/>
</dbReference>
<dbReference type="Proteomes" id="UP000076852">
    <property type="component" value="Chromosome 2"/>
</dbReference>
<feature type="region of interest" description="Disordered" evidence="1">
    <location>
        <begin position="69"/>
        <end position="131"/>
    </location>
</feature>
<name>A0A160FQP5_9BURK</name>
<evidence type="ECO:0000259" key="2">
    <source>
        <dbReference type="PROSITE" id="PS50943"/>
    </source>
</evidence>
<evidence type="ECO:0000256" key="1">
    <source>
        <dbReference type="SAM" id="MobiDB-lite"/>
    </source>
</evidence>
<dbReference type="SUPFAM" id="SSF47413">
    <property type="entry name" value="lambda repressor-like DNA-binding domains"/>
    <property type="match status" value="1"/>
</dbReference>
<proteinExistence type="predicted"/>
<dbReference type="STRING" id="1804984.AYM40_21925"/>
<sequence>MDYAIKTLSQLRPILLGFRKSAGLTQAAVAELLGITQQSYAQLEANPASASVERLFKVMRLLNVELRMSQASSAPGSGPAQTDTSKLQRQIPAARKVKPPSAPNRADRAPKASSSKQPLGAITTKKKRENW</sequence>